<dbReference type="AlphaFoldDB" id="A0A9Q1KMA8"/>
<evidence type="ECO:0000256" key="1">
    <source>
        <dbReference type="SAM" id="MobiDB-lite"/>
    </source>
</evidence>
<keyword evidence="3" id="KW-1185">Reference proteome</keyword>
<dbReference type="PANTHER" id="PTHR33240">
    <property type="entry name" value="OS08G0508500 PROTEIN"/>
    <property type="match status" value="1"/>
</dbReference>
<reference evidence="2" key="1">
    <citation type="submission" date="2022-04" db="EMBL/GenBank/DDBJ databases">
        <title>Carnegiea gigantea Genome sequencing and assembly v2.</title>
        <authorList>
            <person name="Copetti D."/>
            <person name="Sanderson M.J."/>
            <person name="Burquez A."/>
            <person name="Wojciechowski M.F."/>
        </authorList>
    </citation>
    <scope>NUCLEOTIDE SEQUENCE</scope>
    <source>
        <strain evidence="2">SGP5-SGP5p</strain>
        <tissue evidence="2">Aerial part</tissue>
    </source>
</reference>
<dbReference type="EMBL" id="JAKOGI010000062">
    <property type="protein sequence ID" value="KAJ8446018.1"/>
    <property type="molecule type" value="Genomic_DNA"/>
</dbReference>
<comment type="caution">
    <text evidence="2">The sequence shown here is derived from an EMBL/GenBank/DDBJ whole genome shotgun (WGS) entry which is preliminary data.</text>
</comment>
<evidence type="ECO:0000313" key="2">
    <source>
        <dbReference type="EMBL" id="KAJ8446018.1"/>
    </source>
</evidence>
<dbReference type="Proteomes" id="UP001153076">
    <property type="component" value="Unassembled WGS sequence"/>
</dbReference>
<gene>
    <name evidence="2" type="ORF">Cgig2_012362</name>
</gene>
<dbReference type="OrthoDB" id="1746852at2759"/>
<proteinExistence type="predicted"/>
<feature type="region of interest" description="Disordered" evidence="1">
    <location>
        <begin position="135"/>
        <end position="171"/>
    </location>
</feature>
<accession>A0A9Q1KMA8</accession>
<organism evidence="2 3">
    <name type="scientific">Carnegiea gigantea</name>
    <dbReference type="NCBI Taxonomy" id="171969"/>
    <lineage>
        <taxon>Eukaryota</taxon>
        <taxon>Viridiplantae</taxon>
        <taxon>Streptophyta</taxon>
        <taxon>Embryophyta</taxon>
        <taxon>Tracheophyta</taxon>
        <taxon>Spermatophyta</taxon>
        <taxon>Magnoliopsida</taxon>
        <taxon>eudicotyledons</taxon>
        <taxon>Gunneridae</taxon>
        <taxon>Pentapetalae</taxon>
        <taxon>Caryophyllales</taxon>
        <taxon>Cactineae</taxon>
        <taxon>Cactaceae</taxon>
        <taxon>Cactoideae</taxon>
        <taxon>Echinocereeae</taxon>
        <taxon>Carnegiea</taxon>
    </lineage>
</organism>
<feature type="region of interest" description="Disordered" evidence="1">
    <location>
        <begin position="40"/>
        <end position="74"/>
    </location>
</feature>
<name>A0A9Q1KMA8_9CARY</name>
<protein>
    <submittedName>
        <fullName evidence="2">Uncharacterized protein</fullName>
    </submittedName>
</protein>
<dbReference type="PANTHER" id="PTHR33240:SF17">
    <property type="entry name" value="EUKARYOTIC PEPTIDE CHAIN RELEASE FACTOR GTP-BINDING SUBUNIT-LIKE"/>
    <property type="match status" value="1"/>
</dbReference>
<feature type="compositionally biased region" description="Basic and acidic residues" evidence="1">
    <location>
        <begin position="50"/>
        <end position="74"/>
    </location>
</feature>
<evidence type="ECO:0000313" key="3">
    <source>
        <dbReference type="Proteomes" id="UP001153076"/>
    </source>
</evidence>
<sequence length="242" mass="27480">MTNTIMQQAAEQVKKAIEVANSPRPLPTFGYMPAMDCEPSYRHAPSRSHRCSDEVRETARPEKNGRSRGKNRDRSVILDALQHCRPSPARPAKLTTTSTPYVTHSHRTTWFEEQEQTWKPRGEVLGWRHTPEHRSVKECIRSPPSGGLREAQTPRKRNHLSGTPHYGFGDQEVNPGTMIRLPLRFGDKAKATNIEVDFLVVNVPMANNVILGRPTLHKVKAVFASYLLHLQFETDDWSVSKL</sequence>